<organism evidence="2 3">
    <name type="scientific">Adlercreutzia faecimuris</name>
    <dbReference type="NCBI Taxonomy" id="2897341"/>
    <lineage>
        <taxon>Bacteria</taxon>
        <taxon>Bacillati</taxon>
        <taxon>Actinomycetota</taxon>
        <taxon>Coriobacteriia</taxon>
        <taxon>Eggerthellales</taxon>
        <taxon>Eggerthellaceae</taxon>
        <taxon>Adlercreutzia</taxon>
    </lineage>
</organism>
<evidence type="ECO:0000313" key="2">
    <source>
        <dbReference type="EMBL" id="MCI2242146.1"/>
    </source>
</evidence>
<dbReference type="Proteomes" id="UP001430755">
    <property type="component" value="Unassembled WGS sequence"/>
</dbReference>
<sequence length="506" mass="53149">MGSQNPHSNGRPHEAARPQTPYDACYGTPGARPQTPGADRRAAARPQQPGPAAGPSAPGPSSTPPGMSEEDFEQLCRQISETVDQVSQAVGRGLGQAGSALGGVISRAAERQRQAAAAREAAAPPPGAQGAARASVPGAAPAQGSPAASASAPWAAASTALSARAAERQQLAQLKARFKSPVGLTAAGAALTFLGAYGVVSLGLGDVFFTLGSIAAGETGWLPASLAMGAGAALCVWPLAAGIRRLGTARLAQAFRRAFSQREVCTFKELAVQAQVSEKRALAASRRMLRRGLLPQGHIDDEGTCLMVTDDVYRQYRAAQAAYQERCLAQSAAEDEARRQRAQREADDALPADARAVIDEGTRSLTRIAELNDAIADAAVSAKIAAIEDVVARILDRVRDEPECASALDRLAGYYLPTTIRLLEAYDDLEEQPVQGEHISRSRHQIERTLDTLRGAYEKLLDETFRSVAMDVSADISVLHAVLAQEGLTESPFDQTPGAPRPAQDA</sequence>
<feature type="region of interest" description="Disordered" evidence="1">
    <location>
        <begin position="1"/>
        <end position="72"/>
    </location>
</feature>
<name>A0ABS9WIU1_9ACTN</name>
<accession>A0ABS9WIU1</accession>
<dbReference type="RefSeq" id="WP_242165069.1">
    <property type="nucleotide sequence ID" value="NZ_JAJMLW010000002.1"/>
</dbReference>
<gene>
    <name evidence="2" type="ORF">LPT13_07255</name>
</gene>
<evidence type="ECO:0000313" key="3">
    <source>
        <dbReference type="Proteomes" id="UP001430755"/>
    </source>
</evidence>
<dbReference type="EMBL" id="JAJMLW010000002">
    <property type="protein sequence ID" value="MCI2242146.1"/>
    <property type="molecule type" value="Genomic_DNA"/>
</dbReference>
<protein>
    <submittedName>
        <fullName evidence="2">5-bromo-4-chloroindolyl phosphate hydrolysis family protein</fullName>
    </submittedName>
</protein>
<proteinExistence type="predicted"/>
<feature type="region of interest" description="Disordered" evidence="1">
    <location>
        <begin position="115"/>
        <end position="148"/>
    </location>
</feature>
<dbReference type="InterPro" id="IPR018770">
    <property type="entry name" value="ChloroindolylP_hydrolase"/>
</dbReference>
<reference evidence="2" key="1">
    <citation type="submission" date="2021-11" db="EMBL/GenBank/DDBJ databases">
        <title>A Novel Adlercreutzia Species, isolated from a Allomyrina dichotoma larva feces.</title>
        <authorList>
            <person name="Suh M.K."/>
        </authorList>
    </citation>
    <scope>NUCLEOTIDE SEQUENCE</scope>
    <source>
        <strain evidence="2">JBNU-10</strain>
    </source>
</reference>
<evidence type="ECO:0000256" key="1">
    <source>
        <dbReference type="SAM" id="MobiDB-lite"/>
    </source>
</evidence>
<dbReference type="Pfam" id="PF10112">
    <property type="entry name" value="Halogen_Hydrol"/>
    <property type="match status" value="1"/>
</dbReference>
<comment type="caution">
    <text evidence="2">The sequence shown here is derived from an EMBL/GenBank/DDBJ whole genome shotgun (WGS) entry which is preliminary data.</text>
</comment>
<keyword evidence="3" id="KW-1185">Reference proteome</keyword>
<feature type="compositionally biased region" description="Low complexity" evidence="1">
    <location>
        <begin position="44"/>
        <end position="56"/>
    </location>
</feature>